<dbReference type="EMBL" id="FQXI01000001">
    <property type="protein sequence ID" value="SHG99175.1"/>
    <property type="molecule type" value="Genomic_DNA"/>
</dbReference>
<evidence type="ECO:0000256" key="4">
    <source>
        <dbReference type="NCBIfam" id="TIGR00152"/>
    </source>
</evidence>
<dbReference type="GO" id="GO:0015937">
    <property type="term" value="P:coenzyme A biosynthetic process"/>
    <property type="evidence" value="ECO:0007669"/>
    <property type="project" value="UniProtKB-UniRule"/>
</dbReference>
<evidence type="ECO:0000256" key="3">
    <source>
        <dbReference type="HAMAP-Rule" id="MF_00376"/>
    </source>
</evidence>
<dbReference type="InterPro" id="IPR027417">
    <property type="entry name" value="P-loop_NTPase"/>
</dbReference>
<keyword evidence="3" id="KW-0963">Cytoplasm</keyword>
<dbReference type="Gene3D" id="3.40.50.300">
    <property type="entry name" value="P-loop containing nucleotide triphosphate hydrolases"/>
    <property type="match status" value="1"/>
</dbReference>
<dbReference type="SUPFAM" id="SSF52540">
    <property type="entry name" value="P-loop containing nucleoside triphosphate hydrolases"/>
    <property type="match status" value="1"/>
</dbReference>
<protein>
    <recommendedName>
        <fullName evidence="3 4">Dephospho-CoA kinase</fullName>
        <ecNumber evidence="3 4">2.7.1.24</ecNumber>
    </recommendedName>
    <alternativeName>
        <fullName evidence="3">Dephosphocoenzyme A kinase</fullName>
    </alternativeName>
</protein>
<evidence type="ECO:0000313" key="5">
    <source>
        <dbReference type="EMBL" id="SHG99175.1"/>
    </source>
</evidence>
<sequence>MTQNKTIIAITGSIATGKSQAVNIVRELGYKVIDSDKIAHKILERENIIDKIRNSFNGDILTEKKIDRSKLGKIVFGNRENLKKLNSITHPAIFEAINLKVKELDEKLIFLDIPLLIEELDKIMGYDLKINSIWLIYTKREIQIERLMNRDKINREYAIKKINSQMPVEDKIKFADVVIENNGSVDDLKRQILFQLKKL</sequence>
<dbReference type="RefSeq" id="WP_073183014.1">
    <property type="nucleotide sequence ID" value="NZ_FQXI01000001.1"/>
</dbReference>
<reference evidence="5 6" key="1">
    <citation type="submission" date="2016-11" db="EMBL/GenBank/DDBJ databases">
        <authorList>
            <person name="Jaros S."/>
            <person name="Januszkiewicz K."/>
            <person name="Wedrychowicz H."/>
        </authorList>
    </citation>
    <scope>NUCLEOTIDE SEQUENCE [LARGE SCALE GENOMIC DNA]</scope>
    <source>
        <strain evidence="5 6">DSM 21120</strain>
    </source>
</reference>
<comment type="similarity">
    <text evidence="3">Belongs to the CoaE family.</text>
</comment>
<accession>A0A1M5PBV1</accession>
<organism evidence="5 6">
    <name type="scientific">Anaerosphaera aminiphila DSM 21120</name>
    <dbReference type="NCBI Taxonomy" id="1120995"/>
    <lineage>
        <taxon>Bacteria</taxon>
        <taxon>Bacillati</taxon>
        <taxon>Bacillota</taxon>
        <taxon>Tissierellia</taxon>
        <taxon>Tissierellales</taxon>
        <taxon>Peptoniphilaceae</taxon>
        <taxon>Anaerosphaera</taxon>
    </lineage>
</organism>
<dbReference type="AlphaFoldDB" id="A0A1M5PBV1"/>
<evidence type="ECO:0000256" key="2">
    <source>
        <dbReference type="ARBA" id="ARBA00022840"/>
    </source>
</evidence>
<dbReference type="Proteomes" id="UP000184032">
    <property type="component" value="Unassembled WGS sequence"/>
</dbReference>
<comment type="subcellular location">
    <subcellularLocation>
        <location evidence="3">Cytoplasm</location>
    </subcellularLocation>
</comment>
<dbReference type="OrthoDB" id="9812943at2"/>
<comment type="catalytic activity">
    <reaction evidence="3">
        <text>3'-dephospho-CoA + ATP = ADP + CoA + H(+)</text>
        <dbReference type="Rhea" id="RHEA:18245"/>
        <dbReference type="ChEBI" id="CHEBI:15378"/>
        <dbReference type="ChEBI" id="CHEBI:30616"/>
        <dbReference type="ChEBI" id="CHEBI:57287"/>
        <dbReference type="ChEBI" id="CHEBI:57328"/>
        <dbReference type="ChEBI" id="CHEBI:456216"/>
        <dbReference type="EC" id="2.7.1.24"/>
    </reaction>
</comment>
<dbReference type="STRING" id="1120995.SAMN02745245_00261"/>
<dbReference type="UniPathway" id="UPA00241">
    <property type="reaction ID" value="UER00356"/>
</dbReference>
<dbReference type="PANTHER" id="PTHR10695">
    <property type="entry name" value="DEPHOSPHO-COA KINASE-RELATED"/>
    <property type="match status" value="1"/>
</dbReference>
<feature type="binding site" evidence="3">
    <location>
        <begin position="15"/>
        <end position="20"/>
    </location>
    <ligand>
        <name>ATP</name>
        <dbReference type="ChEBI" id="CHEBI:30616"/>
    </ligand>
</feature>
<keyword evidence="3" id="KW-0173">Coenzyme A biosynthesis</keyword>
<gene>
    <name evidence="3" type="primary">coaE</name>
    <name evidence="5" type="ORF">SAMN02745245_00261</name>
</gene>
<evidence type="ECO:0000256" key="1">
    <source>
        <dbReference type="ARBA" id="ARBA00022741"/>
    </source>
</evidence>
<dbReference type="GO" id="GO:0005737">
    <property type="term" value="C:cytoplasm"/>
    <property type="evidence" value="ECO:0007669"/>
    <property type="project" value="UniProtKB-SubCell"/>
</dbReference>
<evidence type="ECO:0000313" key="6">
    <source>
        <dbReference type="Proteomes" id="UP000184032"/>
    </source>
</evidence>
<dbReference type="InterPro" id="IPR001977">
    <property type="entry name" value="Depp_CoAkinase"/>
</dbReference>
<dbReference type="CDD" id="cd02022">
    <property type="entry name" value="DPCK"/>
    <property type="match status" value="1"/>
</dbReference>
<keyword evidence="3 5" id="KW-0418">Kinase</keyword>
<dbReference type="HAMAP" id="MF_00376">
    <property type="entry name" value="Dephospho_CoA_kinase"/>
    <property type="match status" value="1"/>
</dbReference>
<name>A0A1M5PBV1_9FIRM</name>
<dbReference type="GO" id="GO:0004140">
    <property type="term" value="F:dephospho-CoA kinase activity"/>
    <property type="evidence" value="ECO:0007669"/>
    <property type="project" value="UniProtKB-UniRule"/>
</dbReference>
<dbReference type="GO" id="GO:0005524">
    <property type="term" value="F:ATP binding"/>
    <property type="evidence" value="ECO:0007669"/>
    <property type="project" value="UniProtKB-UniRule"/>
</dbReference>
<comment type="function">
    <text evidence="3">Catalyzes the phosphorylation of the 3'-hydroxyl group of dephosphocoenzyme A to form coenzyme A.</text>
</comment>
<keyword evidence="2 3" id="KW-0067">ATP-binding</keyword>
<dbReference type="PROSITE" id="PS51219">
    <property type="entry name" value="DPCK"/>
    <property type="match status" value="1"/>
</dbReference>
<dbReference type="EC" id="2.7.1.24" evidence="3 4"/>
<comment type="pathway">
    <text evidence="3">Cofactor biosynthesis; coenzyme A biosynthesis; CoA from (R)-pantothenate: step 5/5.</text>
</comment>
<dbReference type="PANTHER" id="PTHR10695:SF46">
    <property type="entry name" value="BIFUNCTIONAL COENZYME A SYNTHASE-RELATED"/>
    <property type="match status" value="1"/>
</dbReference>
<keyword evidence="1 3" id="KW-0547">Nucleotide-binding</keyword>
<keyword evidence="3" id="KW-0808">Transferase</keyword>
<dbReference type="Pfam" id="PF01121">
    <property type="entry name" value="CoaE"/>
    <property type="match status" value="1"/>
</dbReference>
<proteinExistence type="inferred from homology"/>
<keyword evidence="6" id="KW-1185">Reference proteome</keyword>
<dbReference type="NCBIfam" id="TIGR00152">
    <property type="entry name" value="dephospho-CoA kinase"/>
    <property type="match status" value="1"/>
</dbReference>